<sequence length="174" mass="20516">MDDVRLVDAFFDIKFDKFEKNKTAFMEEFDTLSKDSIDPINEWIRHQKANGNADETDKILLKLIVELHKKVDMLYKKLDGNHADTYLNLTDKSHIISIGYGYFKIKDEKFDINNKYYGRIFLPVFPKREVPVVFIAKSKSIASIDKMSFSDEKDWDSYVSQRERELIREMKGVV</sequence>
<dbReference type="OrthoDB" id="5339222at2"/>
<evidence type="ECO:0000313" key="1">
    <source>
        <dbReference type="EMBL" id="SUX10629.1"/>
    </source>
</evidence>
<dbReference type="Proteomes" id="UP000254920">
    <property type="component" value="Unassembled WGS sequence"/>
</dbReference>
<dbReference type="GeneID" id="93091257"/>
<keyword evidence="2" id="KW-1185">Reference proteome</keyword>
<protein>
    <submittedName>
        <fullName evidence="1">Uncharacterized protein</fullName>
    </submittedName>
</protein>
<reference evidence="1 2" key="1">
    <citation type="submission" date="2018-06" db="EMBL/GenBank/DDBJ databases">
        <authorList>
            <consortium name="Pathogen Informatics"/>
            <person name="Doyle S."/>
        </authorList>
    </citation>
    <scope>NUCLEOTIDE SEQUENCE [LARGE SCALE GENOMIC DNA]</scope>
    <source>
        <strain evidence="1 2">NCTC12475</strain>
    </source>
</reference>
<organism evidence="1 2">
    <name type="scientific">Campylobacter sputorum subsp. sputorum</name>
    <dbReference type="NCBI Taxonomy" id="32024"/>
    <lineage>
        <taxon>Bacteria</taxon>
        <taxon>Pseudomonadati</taxon>
        <taxon>Campylobacterota</taxon>
        <taxon>Epsilonproteobacteria</taxon>
        <taxon>Campylobacterales</taxon>
        <taxon>Campylobacteraceae</taxon>
        <taxon>Campylobacter</taxon>
    </lineage>
</organism>
<evidence type="ECO:0000313" key="2">
    <source>
        <dbReference type="Proteomes" id="UP000254920"/>
    </source>
</evidence>
<dbReference type="EMBL" id="UFVD01000001">
    <property type="protein sequence ID" value="SUX10629.1"/>
    <property type="molecule type" value="Genomic_DNA"/>
</dbReference>
<dbReference type="AlphaFoldDB" id="A0A381DIX3"/>
<dbReference type="RefSeq" id="WP_089183017.1">
    <property type="nucleotide sequence ID" value="NZ_CP043427.1"/>
</dbReference>
<gene>
    <name evidence="1" type="ORF">NCTC12475_00826</name>
</gene>
<proteinExistence type="predicted"/>
<dbReference type="STRING" id="32024.GCA_000788295_01245"/>
<accession>A0A381DIX3</accession>
<name>A0A381DIX3_9BACT</name>